<sequence length="318" mass="34566">MDDGDTLCTIGELARRTGLSVKAIRFYSDRGIVPPTDRTAAGYRRYGADAVARLKLVRTLRDLGLGLPTVRQVVDRKLTLAEVAAEHAAALDVQIRALRLRRTVLTVAARRGSTPEETDFMHQLATLSEGERRRLIDEFLDAVFGGADGSSPGSAFAAVRRTMTPELPESADDDQLAAWVELAELSADPDFRTAVRRLVEDYAADRAADAHPGPHPRPGLIAIARDHAEAALASRIAPDSPLAAPVVNALTAHCAHTVGMPDDAALRQRLLTRLETANDPRRDRYFALLARINGWPPPEDLAPALDWTTQALRAQASR</sequence>
<dbReference type="Pfam" id="PF13411">
    <property type="entry name" value="MerR_1"/>
    <property type="match status" value="1"/>
</dbReference>
<dbReference type="SMART" id="SM00422">
    <property type="entry name" value="HTH_MERR"/>
    <property type="match status" value="1"/>
</dbReference>
<feature type="domain" description="HTH merR-type" evidence="2">
    <location>
        <begin position="7"/>
        <end position="76"/>
    </location>
</feature>
<keyword evidence="1" id="KW-0238">DNA-binding</keyword>
<accession>A0AB39PKQ1</accession>
<evidence type="ECO:0000259" key="2">
    <source>
        <dbReference type="PROSITE" id="PS50937"/>
    </source>
</evidence>
<dbReference type="AlphaFoldDB" id="A0AB39PKQ1"/>
<evidence type="ECO:0000313" key="3">
    <source>
        <dbReference type="EMBL" id="XDQ30716.1"/>
    </source>
</evidence>
<dbReference type="SUPFAM" id="SSF46955">
    <property type="entry name" value="Putative DNA-binding domain"/>
    <property type="match status" value="1"/>
</dbReference>
<dbReference type="PROSITE" id="PS50937">
    <property type="entry name" value="HTH_MERR_2"/>
    <property type="match status" value="1"/>
</dbReference>
<dbReference type="InterPro" id="IPR009061">
    <property type="entry name" value="DNA-bd_dom_put_sf"/>
</dbReference>
<dbReference type="InterPro" id="IPR000551">
    <property type="entry name" value="MerR-type_HTH_dom"/>
</dbReference>
<dbReference type="InterPro" id="IPR047057">
    <property type="entry name" value="MerR_fam"/>
</dbReference>
<gene>
    <name evidence="3" type="ORF">AB5J56_41090</name>
</gene>
<reference evidence="3" key="1">
    <citation type="submission" date="2024-07" db="EMBL/GenBank/DDBJ databases">
        <authorList>
            <person name="Yu S.T."/>
        </authorList>
    </citation>
    <scope>NUCLEOTIDE SEQUENCE</scope>
    <source>
        <strain evidence="3">R21</strain>
    </source>
</reference>
<dbReference type="EMBL" id="CP163435">
    <property type="protein sequence ID" value="XDQ30716.1"/>
    <property type="molecule type" value="Genomic_DNA"/>
</dbReference>
<organism evidence="3">
    <name type="scientific">Streptomyces sp. R21</name>
    <dbReference type="NCBI Taxonomy" id="3238627"/>
    <lineage>
        <taxon>Bacteria</taxon>
        <taxon>Bacillati</taxon>
        <taxon>Actinomycetota</taxon>
        <taxon>Actinomycetes</taxon>
        <taxon>Kitasatosporales</taxon>
        <taxon>Streptomycetaceae</taxon>
        <taxon>Streptomyces</taxon>
    </lineage>
</organism>
<name>A0AB39PKQ1_9ACTN</name>
<proteinExistence type="predicted"/>
<dbReference type="PANTHER" id="PTHR30204:SF93">
    <property type="entry name" value="HTH MERR-TYPE DOMAIN-CONTAINING PROTEIN"/>
    <property type="match status" value="1"/>
</dbReference>
<dbReference type="PANTHER" id="PTHR30204">
    <property type="entry name" value="REDOX-CYCLING DRUG-SENSING TRANSCRIPTIONAL ACTIVATOR SOXR"/>
    <property type="match status" value="1"/>
</dbReference>
<dbReference type="PRINTS" id="PR00040">
    <property type="entry name" value="HTHMERR"/>
</dbReference>
<dbReference type="Gene3D" id="1.10.1660.10">
    <property type="match status" value="1"/>
</dbReference>
<dbReference type="GO" id="GO:0003677">
    <property type="term" value="F:DNA binding"/>
    <property type="evidence" value="ECO:0007669"/>
    <property type="project" value="UniProtKB-KW"/>
</dbReference>
<dbReference type="RefSeq" id="WP_369240914.1">
    <property type="nucleotide sequence ID" value="NZ_CP163435.1"/>
</dbReference>
<evidence type="ECO:0000256" key="1">
    <source>
        <dbReference type="ARBA" id="ARBA00023125"/>
    </source>
</evidence>
<dbReference type="CDD" id="cd00592">
    <property type="entry name" value="HTH_MerR-like"/>
    <property type="match status" value="1"/>
</dbReference>
<dbReference type="GO" id="GO:0003700">
    <property type="term" value="F:DNA-binding transcription factor activity"/>
    <property type="evidence" value="ECO:0007669"/>
    <property type="project" value="InterPro"/>
</dbReference>
<protein>
    <submittedName>
        <fullName evidence="3">MerR family transcriptional regulator</fullName>
    </submittedName>
</protein>